<evidence type="ECO:0000256" key="1">
    <source>
        <dbReference type="SAM" id="MobiDB-lite"/>
    </source>
</evidence>
<dbReference type="Pfam" id="PF08460">
    <property type="entry name" value="SH3_5"/>
    <property type="match status" value="5"/>
</dbReference>
<sequence>MRNLNYILGSCLVCGAMLTVNNVTNVHAADVKQAETGQVQSPNNNNEQSSSQIGVADQEVTPAIEQNPANDYQQEQNVAGPDVANDIEAETSVATQNSTYTVTNQSVASSASTTPADQIDSSATANNIEATPNQNDTSITTATNDVDVTASTMQDNQVVNPAPASAPNISVANFASTSPSASYTQTQIANAQYIYNFFIQRGWTPNAIAGLIGNIVSESALYPDTWENGGGGGYGLVQWTPGNKYITWAQNQGLDPKSLYAQCLRINYEMSNPSAGQYYATSKYPMTATQFTQSTQSPETLALVFLANYERPANPNQPQRGTQARYWYNYLSGTTDSSDVNGTYTFKVDTNIRLSPSLSGQIVGRYAAGEQVNYFTVVQADGYSWLGYYTASGRICYVAVVDSGSNTDSADIETPDEVVDNTEVPANGTYTFTVDTNIRLNPSLSGQIVGRYSRGQSVNYSSKVEADGYTWLGYETNSGRRCYVAVVDGNVPDDNNTPVVAPPASESSTGTYTFTVDTNIRLNPSLNGQIVGRYSRGQSVNYSSKVEADGYTWLGYVTNSGRQCYVAVVDGNVPDDNNTPVVAPPASESSTGTYTFTVDTNIRLNPNLSGQIVGRYSRGQSVNYSSKVEADGYTWLGYQTASGRTCYVAVVDNYDTPSSAVSQQGSYYFTQTTNIRLSPSLNGQIVGQYQPGETVYYYQTVQADGYTWLTYKTNSGRTCYVAAL</sequence>
<name>A0ABY4PBI8_9LACO</name>
<feature type="signal peptide" evidence="2">
    <location>
        <begin position="1"/>
        <end position="28"/>
    </location>
</feature>
<reference evidence="4 5" key="1">
    <citation type="journal article" date="2022" name="Int. J. Syst. Evol. Microbiol.">
        <title>Apilactobacillus apisilvae sp. nov., Nicolia spurrieriana gen. nov. sp. nov., Bombilactobacillus folatiphilus sp. nov. and Bombilactobacillus thymidiniphilus sp. nov., four new lactic acid bacterial isolates from stingless bees Tetragonula carbonaria and Austroplebeia australis.</title>
        <authorList>
            <person name="Oliphant S.A."/>
            <person name="Watson-Haigh N.S."/>
            <person name="Sumby K.M."/>
            <person name="Gardner J."/>
            <person name="Groom S."/>
            <person name="Jiranek V."/>
        </authorList>
    </citation>
    <scope>NUCLEOTIDE SEQUENCE [LARGE SCALE GENOMIC DNA]</scope>
    <source>
        <strain evidence="4 5">SG4_A1</strain>
    </source>
</reference>
<dbReference type="InterPro" id="IPR041219">
    <property type="entry name" value="Phage_lysozyme2"/>
</dbReference>
<feature type="chain" id="PRO_5045857687" evidence="2">
    <location>
        <begin position="29"/>
        <end position="724"/>
    </location>
</feature>
<organism evidence="4 5">
    <name type="scientific">Bombilactobacillus thymidiniphilus</name>
    <dbReference type="NCBI Taxonomy" id="2923363"/>
    <lineage>
        <taxon>Bacteria</taxon>
        <taxon>Bacillati</taxon>
        <taxon>Bacillota</taxon>
        <taxon>Bacilli</taxon>
        <taxon>Lactobacillales</taxon>
        <taxon>Lactobacillaceae</taxon>
        <taxon>Bombilactobacillus</taxon>
    </lineage>
</organism>
<dbReference type="Pfam" id="PF18013">
    <property type="entry name" value="Phage_lysozyme2"/>
    <property type="match status" value="1"/>
</dbReference>
<dbReference type="Gene3D" id="1.10.530.10">
    <property type="match status" value="1"/>
</dbReference>
<evidence type="ECO:0000313" key="5">
    <source>
        <dbReference type="Proteomes" id="UP000831947"/>
    </source>
</evidence>
<dbReference type="InterPro" id="IPR003646">
    <property type="entry name" value="SH3-like_bac-type"/>
</dbReference>
<dbReference type="EMBL" id="CP093365">
    <property type="protein sequence ID" value="UQS83133.1"/>
    <property type="molecule type" value="Genomic_DNA"/>
</dbReference>
<dbReference type="Proteomes" id="UP000831947">
    <property type="component" value="Chromosome"/>
</dbReference>
<dbReference type="Gene3D" id="2.30.30.40">
    <property type="entry name" value="SH3 Domains"/>
    <property type="match status" value="5"/>
</dbReference>
<evidence type="ECO:0000313" key="4">
    <source>
        <dbReference type="EMBL" id="UQS83133.1"/>
    </source>
</evidence>
<protein>
    <submittedName>
        <fullName evidence="4">Phage tail tip lysozyme</fullName>
    </submittedName>
</protein>
<gene>
    <name evidence="4" type="ORF">MOO47_04930</name>
</gene>
<accession>A0ABY4PBI8</accession>
<keyword evidence="5" id="KW-1185">Reference proteome</keyword>
<proteinExistence type="predicted"/>
<dbReference type="SMART" id="SM00287">
    <property type="entry name" value="SH3b"/>
    <property type="match status" value="5"/>
</dbReference>
<evidence type="ECO:0000256" key="2">
    <source>
        <dbReference type="SAM" id="SignalP"/>
    </source>
</evidence>
<dbReference type="RefSeq" id="WP_249512360.1">
    <property type="nucleotide sequence ID" value="NZ_CP093365.1"/>
</dbReference>
<feature type="domain" description="SH3b" evidence="3">
    <location>
        <begin position="587"/>
        <end position="657"/>
    </location>
</feature>
<feature type="compositionally biased region" description="Low complexity" evidence="1">
    <location>
        <begin position="38"/>
        <end position="52"/>
    </location>
</feature>
<evidence type="ECO:0000259" key="3">
    <source>
        <dbReference type="PROSITE" id="PS51781"/>
    </source>
</evidence>
<dbReference type="PROSITE" id="PS51781">
    <property type="entry name" value="SH3B"/>
    <property type="match status" value="1"/>
</dbReference>
<keyword evidence="2" id="KW-0732">Signal</keyword>
<feature type="region of interest" description="Disordered" evidence="1">
    <location>
        <begin position="35"/>
        <end position="54"/>
    </location>
</feature>